<gene>
    <name evidence="3" type="ORF">H3H32_13385</name>
</gene>
<dbReference type="PANTHER" id="PTHR33178:SF10">
    <property type="entry name" value="STRESS-RESPONSE A_B BARREL DOMAIN-CONTAINING PROTEIN"/>
    <property type="match status" value="1"/>
</dbReference>
<dbReference type="Proteomes" id="UP000515369">
    <property type="component" value="Chromosome"/>
</dbReference>
<evidence type="ECO:0000256" key="1">
    <source>
        <dbReference type="ARBA" id="ARBA00011738"/>
    </source>
</evidence>
<dbReference type="AlphaFoldDB" id="A0A7G5H3W5"/>
<dbReference type="PANTHER" id="PTHR33178">
    <property type="match status" value="1"/>
</dbReference>
<dbReference type="Pfam" id="PF07876">
    <property type="entry name" value="Dabb"/>
    <property type="match status" value="1"/>
</dbReference>
<keyword evidence="4" id="KW-1185">Reference proteome</keyword>
<evidence type="ECO:0000313" key="3">
    <source>
        <dbReference type="EMBL" id="QMW05807.1"/>
    </source>
</evidence>
<proteinExistence type="predicted"/>
<dbReference type="RefSeq" id="WP_182463183.1">
    <property type="nucleotide sequence ID" value="NZ_CP059732.1"/>
</dbReference>
<sequence length="103" mass="11776">MIRHTVVFKLKDQIDSLQEQAFFEAALALAAIPGVQKFEGLKQIGTKNNFNFGLSMEFDSAEKYAYYNNHPAHVQFVQEHWIPTVQDFLEIDYEPLEPVAGNS</sequence>
<dbReference type="SMART" id="SM00886">
    <property type="entry name" value="Dabb"/>
    <property type="match status" value="1"/>
</dbReference>
<accession>A0A7G5H3W5</accession>
<dbReference type="InterPro" id="IPR013097">
    <property type="entry name" value="Dabb"/>
</dbReference>
<evidence type="ECO:0000313" key="4">
    <source>
        <dbReference type="Proteomes" id="UP000515369"/>
    </source>
</evidence>
<comment type="subunit">
    <text evidence="1">Homodimer.</text>
</comment>
<dbReference type="InterPro" id="IPR011008">
    <property type="entry name" value="Dimeric_a/b-barrel"/>
</dbReference>
<name>A0A7G5H3W5_9BACT</name>
<dbReference type="PROSITE" id="PS51502">
    <property type="entry name" value="S_R_A_B_BARREL"/>
    <property type="match status" value="1"/>
</dbReference>
<reference evidence="3 4" key="1">
    <citation type="submission" date="2020-07" db="EMBL/GenBank/DDBJ databases">
        <title>Spirosoma foliorum sp. nov., isolated from the leaves on the Nejang mountain Korea, Republic of.</title>
        <authorList>
            <person name="Ho H."/>
            <person name="Lee Y.-J."/>
            <person name="Nurcahyanto D.-A."/>
            <person name="Kim S.-G."/>
        </authorList>
    </citation>
    <scope>NUCLEOTIDE SEQUENCE [LARGE SCALE GENOMIC DNA]</scope>
    <source>
        <strain evidence="3 4">PL0136</strain>
    </source>
</reference>
<dbReference type="Gene3D" id="3.30.70.100">
    <property type="match status" value="1"/>
</dbReference>
<evidence type="ECO:0000259" key="2">
    <source>
        <dbReference type="PROSITE" id="PS51502"/>
    </source>
</evidence>
<feature type="domain" description="Stress-response A/B barrel" evidence="2">
    <location>
        <begin position="2"/>
        <end position="93"/>
    </location>
</feature>
<organism evidence="3 4">
    <name type="scientific">Spirosoma foliorum</name>
    <dbReference type="NCBI Taxonomy" id="2710596"/>
    <lineage>
        <taxon>Bacteria</taxon>
        <taxon>Pseudomonadati</taxon>
        <taxon>Bacteroidota</taxon>
        <taxon>Cytophagia</taxon>
        <taxon>Cytophagales</taxon>
        <taxon>Cytophagaceae</taxon>
        <taxon>Spirosoma</taxon>
    </lineage>
</organism>
<dbReference type="EMBL" id="CP059732">
    <property type="protein sequence ID" value="QMW05807.1"/>
    <property type="molecule type" value="Genomic_DNA"/>
</dbReference>
<dbReference type="KEGG" id="sfol:H3H32_13385"/>
<protein>
    <submittedName>
        <fullName evidence="3">Dabb family protein</fullName>
    </submittedName>
</protein>
<dbReference type="InterPro" id="IPR044662">
    <property type="entry name" value="HS1/DABB1-like"/>
</dbReference>
<dbReference type="SUPFAM" id="SSF54909">
    <property type="entry name" value="Dimeric alpha+beta barrel"/>
    <property type="match status" value="1"/>
</dbReference>